<protein>
    <submittedName>
        <fullName evidence="2">Uncharacterized protein</fullName>
    </submittedName>
</protein>
<dbReference type="EMBL" id="LR862144">
    <property type="protein sequence ID" value="CAD1825328.1"/>
    <property type="molecule type" value="Genomic_DNA"/>
</dbReference>
<accession>A0A6V7P3R7</accession>
<dbReference type="Pfam" id="PF14009">
    <property type="entry name" value="PADRE"/>
    <property type="match status" value="1"/>
</dbReference>
<gene>
    <name evidence="2" type="ORF">CB5_LOCUS8539</name>
</gene>
<evidence type="ECO:0000313" key="2">
    <source>
        <dbReference type="EMBL" id="CAD1825328.1"/>
    </source>
</evidence>
<evidence type="ECO:0000256" key="1">
    <source>
        <dbReference type="SAM" id="MobiDB-lite"/>
    </source>
</evidence>
<dbReference type="AlphaFoldDB" id="A0A6V7P3R7"/>
<reference evidence="2" key="1">
    <citation type="submission" date="2020-07" db="EMBL/GenBank/DDBJ databases">
        <authorList>
            <person name="Lin J."/>
        </authorList>
    </citation>
    <scope>NUCLEOTIDE SEQUENCE</scope>
</reference>
<name>A0A6V7P3R7_ANACO</name>
<feature type="region of interest" description="Disordered" evidence="1">
    <location>
        <begin position="106"/>
        <end position="146"/>
    </location>
</feature>
<proteinExistence type="predicted"/>
<feature type="region of interest" description="Disordered" evidence="1">
    <location>
        <begin position="1"/>
        <end position="33"/>
    </location>
</feature>
<dbReference type="PANTHER" id="PTHR33052">
    <property type="entry name" value="DUF4228 DOMAIN PROTEIN-RELATED"/>
    <property type="match status" value="1"/>
</dbReference>
<sequence length="188" mass="21016">MFSKIFGGRAAKSSGALRNPTEQKVTASFPDRPPSPLRIIHAGGYVESYYMATPAVSIIERYPLAVLARPDVFRRPWEAVVHPDEILKPGEKLYIVPRRTVLKLQKRARRPRVSPPQPDTVDASESDSKKMSKSDDRAAPDKAIAEENVKLSNRRVRFAGMWQPSLAAIDERSPFVEPLLPSPIEGFI</sequence>
<dbReference type="InterPro" id="IPR025322">
    <property type="entry name" value="PADRE_dom"/>
</dbReference>
<feature type="compositionally biased region" description="Basic and acidic residues" evidence="1">
    <location>
        <begin position="126"/>
        <end position="146"/>
    </location>
</feature>
<organism evidence="2">
    <name type="scientific">Ananas comosus var. bracteatus</name>
    <name type="common">red pineapple</name>
    <dbReference type="NCBI Taxonomy" id="296719"/>
    <lineage>
        <taxon>Eukaryota</taxon>
        <taxon>Viridiplantae</taxon>
        <taxon>Streptophyta</taxon>
        <taxon>Embryophyta</taxon>
        <taxon>Tracheophyta</taxon>
        <taxon>Spermatophyta</taxon>
        <taxon>Magnoliopsida</taxon>
        <taxon>Liliopsida</taxon>
        <taxon>Poales</taxon>
        <taxon>Bromeliaceae</taxon>
        <taxon>Bromelioideae</taxon>
        <taxon>Ananas</taxon>
    </lineage>
</organism>